<organism evidence="1 2">
    <name type="scientific">Deinococcus cavernae</name>
    <dbReference type="NCBI Taxonomy" id="2320857"/>
    <lineage>
        <taxon>Bacteria</taxon>
        <taxon>Thermotogati</taxon>
        <taxon>Deinococcota</taxon>
        <taxon>Deinococci</taxon>
        <taxon>Deinococcales</taxon>
        <taxon>Deinococcaceae</taxon>
        <taxon>Deinococcus</taxon>
    </lineage>
</organism>
<dbReference type="EMBL" id="QYUJ01000008">
    <property type="protein sequence ID" value="RJF74902.1"/>
    <property type="molecule type" value="Genomic_DNA"/>
</dbReference>
<gene>
    <name evidence="1" type="ORF">D3875_02595</name>
</gene>
<protein>
    <submittedName>
        <fullName evidence="1">Uncharacterized protein</fullName>
    </submittedName>
</protein>
<evidence type="ECO:0000313" key="1">
    <source>
        <dbReference type="EMBL" id="RJF74902.1"/>
    </source>
</evidence>
<proteinExistence type="predicted"/>
<name>A0A418VFJ1_9DEIO</name>
<evidence type="ECO:0000313" key="2">
    <source>
        <dbReference type="Proteomes" id="UP000286287"/>
    </source>
</evidence>
<keyword evidence="2" id="KW-1185">Reference proteome</keyword>
<accession>A0A418VFJ1</accession>
<dbReference type="Proteomes" id="UP000286287">
    <property type="component" value="Unassembled WGS sequence"/>
</dbReference>
<reference evidence="1 2" key="1">
    <citation type="submission" date="2018-09" db="EMBL/GenBank/DDBJ databases">
        <authorList>
            <person name="Zhu H."/>
        </authorList>
    </citation>
    <scope>NUCLEOTIDE SEQUENCE [LARGE SCALE GENOMIC DNA]</scope>
    <source>
        <strain evidence="1 2">K2S05-167</strain>
    </source>
</reference>
<comment type="caution">
    <text evidence="1">The sequence shown here is derived from an EMBL/GenBank/DDBJ whole genome shotgun (WGS) entry which is preliminary data.</text>
</comment>
<dbReference type="AlphaFoldDB" id="A0A418VFJ1"/>
<sequence>MAVTLTPKTLTFKRGDSFELVFQVRLLDGDSLTGLTAAAQARRASSDELLTDLDVDVRPVSASEALVIASKPYTDTQTWPLGTLKLDLELTWGGLRVSTPTLKIQVQEDVTRHA</sequence>